<gene>
    <name evidence="4" type="ORF">NCTC12119_03987</name>
</gene>
<protein>
    <submittedName>
        <fullName evidence="4">Protein of uncharacterized function (DUF1254)</fullName>
    </submittedName>
</protein>
<dbReference type="PANTHER" id="PTHR36509">
    <property type="entry name" value="BLL3101 PROTEIN"/>
    <property type="match status" value="1"/>
</dbReference>
<dbReference type="PANTHER" id="PTHR36509:SF3">
    <property type="entry name" value="SIGNAL PEPTIDE PROTEIN"/>
    <property type="match status" value="1"/>
</dbReference>
<sequence length="360" mass="40525">MKKVLCLSMLALCVSNAWAADAISLDKVRELETTLVGKKDVSVTPENYAFAELDVAMNEEVKHGATNKFYHHRMPMEIDKQPAVLMNRDTLYSFAIIDASHGATVHVPEGDGRYISLHVMDHDHTTEHVYYGAGDYKIDPDKATHFLVLNIRTQVNPNDPADIQKAHVIQDEYKVTFPDGYTPKAFKMIDWNTDELKKLQAHYRQLADKRGVSKTSGPRGDYPQEDVNIGAAVATGLLPDKDAWYSFNTYKVDKNTCYTATYQVPGMAKPDLGFYSLTIYGDDLYLHNEKGSSLSNKELKLDSGGKTFTMHYGTEQTCGKDAQNLLIAPTDNWTLALRVYFPTQDIQDNKYKLPEPKPVK</sequence>
<reference evidence="4 5" key="1">
    <citation type="submission" date="2018-06" db="EMBL/GenBank/DDBJ databases">
        <authorList>
            <consortium name="Pathogen Informatics"/>
            <person name="Doyle S."/>
        </authorList>
    </citation>
    <scope>NUCLEOTIDE SEQUENCE [LARGE SCALE GENOMIC DNA]</scope>
    <source>
        <strain evidence="4 5">NCTC12119</strain>
    </source>
</reference>
<evidence type="ECO:0000256" key="1">
    <source>
        <dbReference type="SAM" id="SignalP"/>
    </source>
</evidence>
<dbReference type="InterPro" id="IPR010621">
    <property type="entry name" value="DUF1214"/>
</dbReference>
<evidence type="ECO:0000259" key="3">
    <source>
        <dbReference type="Pfam" id="PF06863"/>
    </source>
</evidence>
<dbReference type="InterPro" id="IPR010679">
    <property type="entry name" value="DUF1254"/>
</dbReference>
<feature type="chain" id="PRO_5016971567" evidence="1">
    <location>
        <begin position="20"/>
        <end position="360"/>
    </location>
</feature>
<dbReference type="Pfam" id="PF06863">
    <property type="entry name" value="DUF1254"/>
    <property type="match status" value="1"/>
</dbReference>
<keyword evidence="1" id="KW-0732">Signal</keyword>
<evidence type="ECO:0000313" key="5">
    <source>
        <dbReference type="Proteomes" id="UP000255528"/>
    </source>
</evidence>
<name>A0A381CC47_9ENTR</name>
<feature type="signal peptide" evidence="1">
    <location>
        <begin position="1"/>
        <end position="19"/>
    </location>
</feature>
<dbReference type="EMBL" id="UIGI01000001">
    <property type="protein sequence ID" value="SUW65442.1"/>
    <property type="molecule type" value="Genomic_DNA"/>
</dbReference>
<feature type="domain" description="DUF1214" evidence="2">
    <location>
        <begin position="260"/>
        <end position="344"/>
    </location>
</feature>
<evidence type="ECO:0000313" key="4">
    <source>
        <dbReference type="EMBL" id="SUW65442.1"/>
    </source>
</evidence>
<dbReference type="AlphaFoldDB" id="A0A381CC47"/>
<dbReference type="RefSeq" id="WP_115631036.1">
    <property type="nucleotide sequence ID" value="NZ_UIGI01000001.1"/>
</dbReference>
<proteinExistence type="predicted"/>
<evidence type="ECO:0000259" key="2">
    <source>
        <dbReference type="Pfam" id="PF06742"/>
    </source>
</evidence>
<accession>A0A381CC47</accession>
<dbReference type="Gene3D" id="2.60.120.1600">
    <property type="match status" value="1"/>
</dbReference>
<dbReference type="Proteomes" id="UP000255528">
    <property type="component" value="Unassembled WGS sequence"/>
</dbReference>
<dbReference type="Pfam" id="PF06742">
    <property type="entry name" value="DUF1214"/>
    <property type="match status" value="1"/>
</dbReference>
<dbReference type="SUPFAM" id="SSF160935">
    <property type="entry name" value="VPA0735-like"/>
    <property type="match status" value="1"/>
</dbReference>
<feature type="domain" description="DUF1254" evidence="3">
    <location>
        <begin position="67"/>
        <end position="123"/>
    </location>
</feature>
<organism evidence="4 5">
    <name type="scientific">Buttiauxella agrestis</name>
    <dbReference type="NCBI Taxonomy" id="82977"/>
    <lineage>
        <taxon>Bacteria</taxon>
        <taxon>Pseudomonadati</taxon>
        <taxon>Pseudomonadota</taxon>
        <taxon>Gammaproteobacteria</taxon>
        <taxon>Enterobacterales</taxon>
        <taxon>Enterobacteriaceae</taxon>
        <taxon>Buttiauxella</taxon>
    </lineage>
</organism>